<organism evidence="1 2">
    <name type="scientific">Murimonas intestini</name>
    <dbReference type="NCBI Taxonomy" id="1337051"/>
    <lineage>
        <taxon>Bacteria</taxon>
        <taxon>Bacillati</taxon>
        <taxon>Bacillota</taxon>
        <taxon>Clostridia</taxon>
        <taxon>Lachnospirales</taxon>
        <taxon>Lachnospiraceae</taxon>
        <taxon>Murimonas</taxon>
    </lineage>
</organism>
<comment type="caution">
    <text evidence="1">The sequence shown here is derived from an EMBL/GenBank/DDBJ whole genome shotgun (WGS) entry which is preliminary data.</text>
</comment>
<dbReference type="InterPro" id="IPR023811">
    <property type="entry name" value="CHP04076"/>
</dbReference>
<dbReference type="Proteomes" id="UP000245412">
    <property type="component" value="Unassembled WGS sequence"/>
</dbReference>
<dbReference type="RefSeq" id="WP_109748200.1">
    <property type="nucleotide sequence ID" value="NZ_JANKBI010000016.1"/>
</dbReference>
<dbReference type="EMBL" id="QGGY01000016">
    <property type="protein sequence ID" value="PWJ72730.1"/>
    <property type="molecule type" value="Genomic_DNA"/>
</dbReference>
<evidence type="ECO:0000313" key="2">
    <source>
        <dbReference type="Proteomes" id="UP000245412"/>
    </source>
</evidence>
<evidence type="ECO:0000313" key="1">
    <source>
        <dbReference type="EMBL" id="PWJ72730.1"/>
    </source>
</evidence>
<reference evidence="1 2" key="1">
    <citation type="submission" date="2018-05" db="EMBL/GenBank/DDBJ databases">
        <authorList>
            <person name="Goeker M."/>
            <person name="Huntemann M."/>
            <person name="Clum A."/>
            <person name="Pillay M."/>
            <person name="Palaniappan K."/>
            <person name="Varghese N."/>
            <person name="Mikhailova N."/>
            <person name="Stamatis D."/>
            <person name="Reddy T."/>
            <person name="Daum C."/>
            <person name="Shapiro N."/>
            <person name="Ivanova N."/>
            <person name="Kyrpides N."/>
            <person name="Woyke T."/>
        </authorList>
    </citation>
    <scope>NUCLEOTIDE SEQUENCE [LARGE SCALE GENOMIC DNA]</scope>
    <source>
        <strain evidence="1 2">DSM 26524</strain>
    </source>
</reference>
<accession>A0AB73SZ31</accession>
<dbReference type="AlphaFoldDB" id="A0AB73SZ31"/>
<name>A0AB73SZ31_9FIRM</name>
<protein>
    <submittedName>
        <fullName evidence="1">Repeat protein (TIGR04076 family)</fullName>
    </submittedName>
</protein>
<dbReference type="NCBIfam" id="TIGR04076">
    <property type="entry name" value="TIGR04076 family protein"/>
    <property type="match status" value="1"/>
</dbReference>
<keyword evidence="2" id="KW-1185">Reference proteome</keyword>
<gene>
    <name evidence="1" type="ORF">C7383_11644</name>
</gene>
<proteinExistence type="predicted"/>
<sequence>MNVRITVLKTELYKDIADEYLSEGSLAGPCPILKEGDSFLYRSDEEAVMPKGLCPWAWIDLYPDIAKMSIERAARKPGQEYWYKYADKSISCCRDGVRPVVFLLERTGDEA</sequence>